<keyword evidence="1" id="KW-0489">Methyltransferase</keyword>
<dbReference type="KEGG" id="mana:MAMMFC1_03635"/>
<dbReference type="GO" id="GO:0032259">
    <property type="term" value="P:methylation"/>
    <property type="evidence" value="ECO:0007669"/>
    <property type="project" value="UniProtKB-KW"/>
</dbReference>
<keyword evidence="2" id="KW-1185">Reference proteome</keyword>
<sequence length="192" mass="21219">MEVVNALRMAQILIRARLKTARCVVDATAGNGKDTLFIAANTPADSTVWAFDIQEQALRKTRELLFQNGFDSKVRLINDSHAKVSYYIGTAIDAAMFNLGYLPGGSHAINTQPENTIAALSQILSQLVISGIVTIVAYPGYEHGLTEMAEVSYFLNQLPQKEYCVACWSMVNQINHPPLLYIVERVSENTQP</sequence>
<dbReference type="OrthoDB" id="9792989at2"/>
<reference evidence="1 2" key="1">
    <citation type="journal article" date="2018" name="Int. J. Syst. Evol. Microbiol.">
        <title>Methylomusa anaerophila gen. nov., sp. nov., an anaerobic methanol-utilizing bacterium isolated from a microbial fuel cell.</title>
        <authorList>
            <person name="Amano N."/>
            <person name="Yamamuro A."/>
            <person name="Miyahara M."/>
            <person name="Kouzuma A."/>
            <person name="Abe T."/>
            <person name="Watanabe K."/>
        </authorList>
    </citation>
    <scope>NUCLEOTIDE SEQUENCE [LARGE SCALE GENOMIC DNA]</scope>
    <source>
        <strain evidence="1 2">MMFC1</strain>
    </source>
</reference>
<dbReference type="Gene3D" id="3.40.50.150">
    <property type="entry name" value="Vaccinia Virus protein VP39"/>
    <property type="match status" value="1"/>
</dbReference>
<dbReference type="EMBL" id="AP018449">
    <property type="protein sequence ID" value="BBB92927.1"/>
    <property type="molecule type" value="Genomic_DNA"/>
</dbReference>
<dbReference type="InterPro" id="IPR010719">
    <property type="entry name" value="MnmM_MeTrfase"/>
</dbReference>
<dbReference type="Pfam" id="PF06962">
    <property type="entry name" value="rRNA_methylase"/>
    <property type="match status" value="1"/>
</dbReference>
<evidence type="ECO:0000313" key="1">
    <source>
        <dbReference type="EMBL" id="BBB92927.1"/>
    </source>
</evidence>
<dbReference type="GO" id="GO:0008168">
    <property type="term" value="F:methyltransferase activity"/>
    <property type="evidence" value="ECO:0007669"/>
    <property type="project" value="UniProtKB-KW"/>
</dbReference>
<organism evidence="1 2">
    <name type="scientific">Methylomusa anaerophila</name>
    <dbReference type="NCBI Taxonomy" id="1930071"/>
    <lineage>
        <taxon>Bacteria</taxon>
        <taxon>Bacillati</taxon>
        <taxon>Bacillota</taxon>
        <taxon>Negativicutes</taxon>
        <taxon>Selenomonadales</taxon>
        <taxon>Sporomusaceae</taxon>
        <taxon>Methylomusa</taxon>
    </lineage>
</organism>
<keyword evidence="1" id="KW-0808">Transferase</keyword>
<name>A0A348APC9_9FIRM</name>
<dbReference type="InterPro" id="IPR029063">
    <property type="entry name" value="SAM-dependent_MTases_sf"/>
</dbReference>
<protein>
    <submittedName>
        <fullName evidence="1">Putative rRNA methylase</fullName>
    </submittedName>
</protein>
<dbReference type="PANTHER" id="PTHR35276:SF1">
    <property type="entry name" value="TRNA (MNM(5)S(2)U34)-METHYLTRANSFERASE, CHLOROPLASTIC"/>
    <property type="match status" value="1"/>
</dbReference>
<gene>
    <name evidence="1" type="ORF">MAMMFC1_03635</name>
</gene>
<evidence type="ECO:0000313" key="2">
    <source>
        <dbReference type="Proteomes" id="UP000276437"/>
    </source>
</evidence>
<dbReference type="SUPFAM" id="SSF53335">
    <property type="entry name" value="S-adenosyl-L-methionine-dependent methyltransferases"/>
    <property type="match status" value="1"/>
</dbReference>
<dbReference type="PANTHER" id="PTHR35276">
    <property type="entry name" value="S-ADENOSYL-L-METHIONINE-DEPENDENT METHYLTRANSFERASES SUPERFAMILY PROTEIN"/>
    <property type="match status" value="1"/>
</dbReference>
<dbReference type="Proteomes" id="UP000276437">
    <property type="component" value="Chromosome"/>
</dbReference>
<proteinExistence type="predicted"/>
<accession>A0A348APC9</accession>
<dbReference type="AlphaFoldDB" id="A0A348APC9"/>